<organism evidence="1 2">
    <name type="scientific">Flammeovirga pectinis</name>
    <dbReference type="NCBI Taxonomy" id="2494373"/>
    <lineage>
        <taxon>Bacteria</taxon>
        <taxon>Pseudomonadati</taxon>
        <taxon>Bacteroidota</taxon>
        <taxon>Cytophagia</taxon>
        <taxon>Cytophagales</taxon>
        <taxon>Flammeovirgaceae</taxon>
        <taxon>Flammeovirga</taxon>
    </lineage>
</organism>
<proteinExistence type="predicted"/>
<dbReference type="InterPro" id="IPR007793">
    <property type="entry name" value="DivIVA_fam"/>
</dbReference>
<dbReference type="Proteomes" id="UP000267268">
    <property type="component" value="Chromosome 1"/>
</dbReference>
<name>A0A3S9P4C3_9BACT</name>
<dbReference type="KEGG" id="fll:EI427_12325"/>
<evidence type="ECO:0008006" key="3">
    <source>
        <dbReference type="Google" id="ProtNLM"/>
    </source>
</evidence>
<dbReference type="Pfam" id="PF05103">
    <property type="entry name" value="DivIVA"/>
    <property type="match status" value="1"/>
</dbReference>
<gene>
    <name evidence="1" type="ORF">EI427_12325</name>
</gene>
<accession>A0A3S9P4C3</accession>
<dbReference type="OrthoDB" id="9815492at2"/>
<dbReference type="Gene3D" id="6.10.250.660">
    <property type="match status" value="1"/>
</dbReference>
<dbReference type="PANTHER" id="PTHR35794">
    <property type="entry name" value="CELL DIVISION PROTEIN DIVIVA"/>
    <property type="match status" value="1"/>
</dbReference>
<protein>
    <recommendedName>
        <fullName evidence="3">DivIVA domain-containing protein</fullName>
    </recommendedName>
</protein>
<evidence type="ECO:0000313" key="1">
    <source>
        <dbReference type="EMBL" id="AZQ62998.1"/>
    </source>
</evidence>
<dbReference type="EMBL" id="CP034562">
    <property type="protein sequence ID" value="AZQ62998.1"/>
    <property type="molecule type" value="Genomic_DNA"/>
</dbReference>
<sequence length="213" mass="24503">MSIEPNDIINSNIKKKIFGGYDTKDVTRLLHTVAQEISALRDQNTLLLDQLSEQRQRVNQFERLETKMIDSINSAEKAKRVALKDVQVQSDAMIESAKMKANFIIQEAESKAQKAMEEVHLRYQAEMNKLRKDTSLIKRDYNAIDSYSDKLLNALSEMAEKTLSEARRLKAIKDVAHSDQTALKIQREKVDRLNKEMPKNNSVSSNFFEELNI</sequence>
<reference evidence="1 2" key="1">
    <citation type="submission" date="2018-12" db="EMBL/GenBank/DDBJ databases">
        <title>Flammeovirga pectinis sp. nov., isolated from the gut of the Korean scallop, Patinopecten yessoensis.</title>
        <authorList>
            <person name="Bae J.-W."/>
            <person name="Jeong Y.-S."/>
            <person name="Kang W."/>
        </authorList>
    </citation>
    <scope>NUCLEOTIDE SEQUENCE [LARGE SCALE GENOMIC DNA]</scope>
    <source>
        <strain evidence="1 2">L12M1</strain>
    </source>
</reference>
<dbReference type="RefSeq" id="WP_126615059.1">
    <property type="nucleotide sequence ID" value="NZ_CP034562.1"/>
</dbReference>
<dbReference type="PANTHER" id="PTHR35794:SF2">
    <property type="entry name" value="CELL DIVISION PROTEIN DIVIVA"/>
    <property type="match status" value="1"/>
</dbReference>
<dbReference type="AlphaFoldDB" id="A0A3S9P4C3"/>
<evidence type="ECO:0000313" key="2">
    <source>
        <dbReference type="Proteomes" id="UP000267268"/>
    </source>
</evidence>
<keyword evidence="2" id="KW-1185">Reference proteome</keyword>